<evidence type="ECO:0000256" key="1">
    <source>
        <dbReference type="SAM" id="MobiDB-lite"/>
    </source>
</evidence>
<dbReference type="EMBL" id="MT141575">
    <property type="protein sequence ID" value="QJA67717.1"/>
    <property type="molecule type" value="Genomic_DNA"/>
</dbReference>
<gene>
    <name evidence="3" type="ORF">MM415A00575_0023</name>
    <name evidence="2" type="ORF">MM415B00170_0026</name>
    <name evidence="4" type="ORF">TM448B00791_0003</name>
</gene>
<accession>A0A6M3KGR3</accession>
<organism evidence="3">
    <name type="scientific">viral metagenome</name>
    <dbReference type="NCBI Taxonomy" id="1070528"/>
    <lineage>
        <taxon>unclassified sequences</taxon>
        <taxon>metagenomes</taxon>
        <taxon>organismal metagenomes</taxon>
    </lineage>
</organism>
<protein>
    <submittedName>
        <fullName evidence="3">Uncharacterized protein</fullName>
    </submittedName>
</protein>
<feature type="region of interest" description="Disordered" evidence="1">
    <location>
        <begin position="71"/>
        <end position="111"/>
    </location>
</feature>
<evidence type="ECO:0000313" key="2">
    <source>
        <dbReference type="EMBL" id="QJA67717.1"/>
    </source>
</evidence>
<sequence>MSKEEKVIRLLKEIEWMWSIHEEQECPICQNSKDFGGHLKTCQLAKAIALLEAIEPKIRDSDKEYAEYQRSLQKKKVRSSKPISYDSPPAPEGKPKWYPASRGMSFGTCND</sequence>
<dbReference type="EMBL" id="MT142450">
    <property type="protein sequence ID" value="QJA81187.1"/>
    <property type="molecule type" value="Genomic_DNA"/>
</dbReference>
<dbReference type="AlphaFoldDB" id="A0A6M3KGR3"/>
<reference evidence="3" key="1">
    <citation type="submission" date="2020-03" db="EMBL/GenBank/DDBJ databases">
        <title>The deep terrestrial virosphere.</title>
        <authorList>
            <person name="Holmfeldt K."/>
            <person name="Nilsson E."/>
            <person name="Simone D."/>
            <person name="Lopez-Fernandez M."/>
            <person name="Wu X."/>
            <person name="de Brujin I."/>
            <person name="Lundin D."/>
            <person name="Andersson A."/>
            <person name="Bertilsson S."/>
            <person name="Dopson M."/>
        </authorList>
    </citation>
    <scope>NUCLEOTIDE SEQUENCE</scope>
    <source>
        <strain evidence="3">MM415A00575</strain>
        <strain evidence="2">MM415B00170</strain>
        <strain evidence="4">TM448B00791</strain>
    </source>
</reference>
<proteinExistence type="predicted"/>
<dbReference type="EMBL" id="MT144658">
    <property type="protein sequence ID" value="QJH96665.1"/>
    <property type="molecule type" value="Genomic_DNA"/>
</dbReference>
<name>A0A6M3KGR3_9ZZZZ</name>
<evidence type="ECO:0000313" key="4">
    <source>
        <dbReference type="EMBL" id="QJH96665.1"/>
    </source>
</evidence>
<evidence type="ECO:0000313" key="3">
    <source>
        <dbReference type="EMBL" id="QJA81187.1"/>
    </source>
</evidence>